<evidence type="ECO:0000313" key="2">
    <source>
        <dbReference type="EMBL" id="NBD23948.1"/>
    </source>
</evidence>
<gene>
    <name evidence="2" type="ORF">GT019_08700</name>
</gene>
<feature type="domain" description="General stress protein 17M-like" evidence="1">
    <location>
        <begin position="4"/>
        <end position="52"/>
    </location>
</feature>
<accession>A0ABW9XMT2</accession>
<reference evidence="2 3" key="1">
    <citation type="submission" date="2020-01" db="EMBL/GenBank/DDBJ databases">
        <title>Paenibacillus soybeanensis sp. nov. isolated from the nodules of soybean (Glycine max(L.) Merr).</title>
        <authorList>
            <person name="Wang H."/>
        </authorList>
    </citation>
    <scope>NUCLEOTIDE SEQUENCE [LARGE SCALE GENOMIC DNA]</scope>
    <source>
        <strain evidence="2 3">T1</strain>
    </source>
</reference>
<sequence length="177" mass="18287">MGYKIGIFESQNEAIQAIQALEHAGFTNKELTVIARDREHSRRIESETNVHADELQDLADTRSATDQHGLGDPRVVAPIAASPGMPMAGTFAGGFAYPGTSFVTAAAFLDDDNSMGSALSDLGVPSGDIDACREAIARGAIVIAADTGSEQTNGGPDLTLGGTAEAALRGSNATRIL</sequence>
<name>A0ABW9XMT2_9BACL</name>
<comment type="caution">
    <text evidence="2">The sequence shown here is derived from an EMBL/GenBank/DDBJ whole genome shotgun (WGS) entry which is preliminary data.</text>
</comment>
<dbReference type="RefSeq" id="WP_161742716.1">
    <property type="nucleotide sequence ID" value="NZ_JAAAMV010000003.1"/>
</dbReference>
<evidence type="ECO:0000259" key="1">
    <source>
        <dbReference type="Pfam" id="PF11181"/>
    </source>
</evidence>
<keyword evidence="3" id="KW-1185">Reference proteome</keyword>
<evidence type="ECO:0000313" key="3">
    <source>
        <dbReference type="Proteomes" id="UP000665561"/>
    </source>
</evidence>
<dbReference type="InterPro" id="IPR025889">
    <property type="entry name" value="GSP17M-like_dom"/>
</dbReference>
<dbReference type="EMBL" id="JAAAMV010000003">
    <property type="protein sequence ID" value="NBD23948.1"/>
    <property type="molecule type" value="Genomic_DNA"/>
</dbReference>
<protein>
    <recommendedName>
        <fullName evidence="1">General stress protein 17M-like domain-containing protein</fullName>
    </recommendedName>
</protein>
<proteinExistence type="predicted"/>
<dbReference type="Pfam" id="PF11181">
    <property type="entry name" value="YflT"/>
    <property type="match status" value="1"/>
</dbReference>
<organism evidence="2 3">
    <name type="scientific">Paenibacillus glycinis</name>
    <dbReference type="NCBI Taxonomy" id="2697035"/>
    <lineage>
        <taxon>Bacteria</taxon>
        <taxon>Bacillati</taxon>
        <taxon>Bacillota</taxon>
        <taxon>Bacilli</taxon>
        <taxon>Bacillales</taxon>
        <taxon>Paenibacillaceae</taxon>
        <taxon>Paenibacillus</taxon>
    </lineage>
</organism>
<dbReference type="Proteomes" id="UP000665561">
    <property type="component" value="Unassembled WGS sequence"/>
</dbReference>